<feature type="compositionally biased region" description="Basic and acidic residues" evidence="8">
    <location>
        <begin position="693"/>
        <end position="728"/>
    </location>
</feature>
<dbReference type="FunFam" id="3.30.230.70:FF:000001">
    <property type="entry name" value="Polyribonucleotide nucleotidyltransferase"/>
    <property type="match status" value="1"/>
</dbReference>
<name>A0A0G0M6U5_9BACT</name>
<dbReference type="SMART" id="SM00316">
    <property type="entry name" value="S1"/>
    <property type="match status" value="1"/>
</dbReference>
<dbReference type="PROSITE" id="PS50084">
    <property type="entry name" value="KH_TYPE_1"/>
    <property type="match status" value="1"/>
</dbReference>
<dbReference type="CDD" id="cd11364">
    <property type="entry name" value="RNase_PH_PNPase_2"/>
    <property type="match status" value="1"/>
</dbReference>
<dbReference type="InterPro" id="IPR020568">
    <property type="entry name" value="Ribosomal_Su5_D2-typ_SF"/>
</dbReference>
<keyword evidence="6" id="KW-0479">Metal-binding</keyword>
<keyword evidence="7" id="KW-0175">Coiled coil</keyword>
<comment type="cofactor">
    <cofactor evidence="6">
        <name>Mg(2+)</name>
        <dbReference type="ChEBI" id="CHEBI:18420"/>
    </cofactor>
</comment>
<dbReference type="GO" id="GO:0004654">
    <property type="term" value="F:polyribonucleotide nucleotidyltransferase activity"/>
    <property type="evidence" value="ECO:0007669"/>
    <property type="project" value="UniProtKB-UniRule"/>
</dbReference>
<dbReference type="GO" id="GO:0000287">
    <property type="term" value="F:magnesium ion binding"/>
    <property type="evidence" value="ECO:0007669"/>
    <property type="project" value="UniProtKB-UniRule"/>
</dbReference>
<dbReference type="Pfam" id="PF00575">
    <property type="entry name" value="S1"/>
    <property type="match status" value="1"/>
</dbReference>
<dbReference type="AlphaFoldDB" id="A0A0G0M6U5"/>
<dbReference type="Gene3D" id="2.40.50.140">
    <property type="entry name" value="Nucleic acid-binding proteins"/>
    <property type="match status" value="1"/>
</dbReference>
<dbReference type="GO" id="GO:0000175">
    <property type="term" value="F:3'-5'-RNA exonuclease activity"/>
    <property type="evidence" value="ECO:0007669"/>
    <property type="project" value="TreeGrafter"/>
</dbReference>
<dbReference type="Pfam" id="PF00013">
    <property type="entry name" value="KH_1"/>
    <property type="match status" value="1"/>
</dbReference>
<dbReference type="EC" id="2.7.7.8" evidence="6"/>
<dbReference type="SUPFAM" id="SSF46915">
    <property type="entry name" value="Polynucleotide phosphorylase/guanosine pentaphosphate synthase (PNPase/GPSI), domain 3"/>
    <property type="match status" value="1"/>
</dbReference>
<dbReference type="SUPFAM" id="SSF55666">
    <property type="entry name" value="Ribonuclease PH domain 2-like"/>
    <property type="match status" value="2"/>
</dbReference>
<dbReference type="GO" id="GO:0003723">
    <property type="term" value="F:RNA binding"/>
    <property type="evidence" value="ECO:0007669"/>
    <property type="project" value="UniProtKB-UniRule"/>
</dbReference>
<evidence type="ECO:0000256" key="8">
    <source>
        <dbReference type="SAM" id="MobiDB-lite"/>
    </source>
</evidence>
<feature type="binding site" evidence="6">
    <location>
        <position position="481"/>
    </location>
    <ligand>
        <name>Mg(2+)</name>
        <dbReference type="ChEBI" id="CHEBI:18420"/>
    </ligand>
</feature>
<dbReference type="InterPro" id="IPR015848">
    <property type="entry name" value="PNPase_PH_RNA-bd_bac/org-type"/>
</dbReference>
<dbReference type="Gene3D" id="3.30.230.70">
    <property type="entry name" value="GHMP Kinase, N-terminal domain"/>
    <property type="match status" value="2"/>
</dbReference>
<gene>
    <name evidence="6" type="primary">pnp</name>
    <name evidence="10" type="ORF">UT24_C0023G0002</name>
</gene>
<dbReference type="InterPro" id="IPR012162">
    <property type="entry name" value="PNPase"/>
</dbReference>
<feature type="coiled-coil region" evidence="7">
    <location>
        <begin position="204"/>
        <end position="242"/>
    </location>
</feature>
<dbReference type="Pfam" id="PF03726">
    <property type="entry name" value="PNPase"/>
    <property type="match status" value="1"/>
</dbReference>
<organism evidence="10 11">
    <name type="scientific">Candidatus Woesebacteria bacterium GW2011_GWB1_39_12</name>
    <dbReference type="NCBI Taxonomy" id="1618574"/>
    <lineage>
        <taxon>Bacteria</taxon>
        <taxon>Candidatus Woeseibacteriota</taxon>
    </lineage>
</organism>
<keyword evidence="6" id="KW-0460">Magnesium</keyword>
<dbReference type="InterPro" id="IPR036612">
    <property type="entry name" value="KH_dom_type_1_sf"/>
</dbReference>
<keyword evidence="4 6" id="KW-0548">Nucleotidyltransferase</keyword>
<dbReference type="InterPro" id="IPR036345">
    <property type="entry name" value="ExoRNase_PH_dom2_sf"/>
</dbReference>
<comment type="caution">
    <text evidence="10">The sequence shown here is derived from an EMBL/GenBank/DDBJ whole genome shotgun (WGS) entry which is preliminary data.</text>
</comment>
<evidence type="ECO:0000256" key="1">
    <source>
        <dbReference type="ARBA" id="ARBA00007404"/>
    </source>
</evidence>
<dbReference type="InterPro" id="IPR004088">
    <property type="entry name" value="KH_dom_type_1"/>
</dbReference>
<proteinExistence type="inferred from homology"/>
<evidence type="ECO:0000256" key="5">
    <source>
        <dbReference type="ARBA" id="ARBA00022884"/>
    </source>
</evidence>
<dbReference type="CDD" id="cd02393">
    <property type="entry name" value="KH-I_PNPase"/>
    <property type="match status" value="1"/>
</dbReference>
<sequence>MKKVEKSIEFGGRTLKLSTGDLAEQADGAVLASCGETVVLATVVAAPLKVDLGYFPLTVEYQEKLFAGGRIKGSRWIKREGRPTDEEILTARLIDRSIRPLFPKEYKKDVQVITTVLSIDLENPPEVIAPIAVSAAIEISSIPWSGPVGIINIGLKDGKFITNPTENELATSEMDLVVSSTKDAIVMIEAGVSQVPEEKVIEGIAFAQKECQKILELIKDLAKEVKKEKEEVEKKKSNTSLQKSIESLAGKEIEELIVTTSTKEAGNQTYDELKRAVTEKFEGEEASEAANLFDDLFKEKLRKLILSGKRPDGRRHDEIRPLSAAVSVLPRTHGSALFQRGQTQALSTATLGAQSLELFIETASGEETKRYIHLYSMPPFATGEAGKVGAPNRREIGHGALAERALIPVIPSEEDFPYTIQVVSEILSSNGSTSMASVCGSTLSLMDAGVPIKSPIAGIAMGLIIEDDKSAVLTDIVGIEDGCGDMDFKIAGSASGITALQLDVKTLKLTLPILEKAIKQAKEARMEILKVITKAINKPRETVSKYAPKIKLIRIPQDKIGELIGPGGRTIKKIIAETNCQIDVDDDGVVHIAGTTKEELEAGISRVEAITKEPKAGEIYEGEVKRLLTFGAFVEILPGKEGLVHVSDMSGDFVKDPSDLLKVGDKLQVRVKGVDEMGRLNLSMMLDPAFDAMKEERRKERGGVRSDRDRGRRFDSGRGRFDKFEKRGTGGPHFPKSRFIDESKKRYS</sequence>
<evidence type="ECO:0000256" key="7">
    <source>
        <dbReference type="SAM" id="Coils"/>
    </source>
</evidence>
<comment type="catalytic activity">
    <reaction evidence="6">
        <text>RNA(n+1) + phosphate = RNA(n) + a ribonucleoside 5'-diphosphate</text>
        <dbReference type="Rhea" id="RHEA:22096"/>
        <dbReference type="Rhea" id="RHEA-COMP:14527"/>
        <dbReference type="Rhea" id="RHEA-COMP:17342"/>
        <dbReference type="ChEBI" id="CHEBI:43474"/>
        <dbReference type="ChEBI" id="CHEBI:57930"/>
        <dbReference type="ChEBI" id="CHEBI:140395"/>
        <dbReference type="EC" id="2.7.7.8"/>
    </reaction>
</comment>
<dbReference type="GO" id="GO:0005829">
    <property type="term" value="C:cytosol"/>
    <property type="evidence" value="ECO:0007669"/>
    <property type="project" value="TreeGrafter"/>
</dbReference>
<dbReference type="PROSITE" id="PS50126">
    <property type="entry name" value="S1"/>
    <property type="match status" value="1"/>
</dbReference>
<dbReference type="InterPro" id="IPR027408">
    <property type="entry name" value="PNPase/RNase_PH_dom_sf"/>
</dbReference>
<dbReference type="InterPro" id="IPR036456">
    <property type="entry name" value="PNPase_PH_RNA-bd_sf"/>
</dbReference>
<dbReference type="Proteomes" id="UP000033881">
    <property type="component" value="Unassembled WGS sequence"/>
</dbReference>
<protein>
    <recommendedName>
        <fullName evidence="6">Polyribonucleotide nucleotidyltransferase</fullName>
        <ecNumber evidence="6">2.7.7.8</ecNumber>
    </recommendedName>
    <alternativeName>
        <fullName evidence="6">Polynucleotide phosphorylase</fullName>
        <shortName evidence="6">PNPase</shortName>
    </alternativeName>
</protein>
<dbReference type="NCBIfam" id="NF008805">
    <property type="entry name" value="PRK11824.1"/>
    <property type="match status" value="1"/>
</dbReference>
<feature type="region of interest" description="Disordered" evidence="8">
    <location>
        <begin position="693"/>
        <end position="748"/>
    </location>
</feature>
<evidence type="ECO:0000259" key="9">
    <source>
        <dbReference type="PROSITE" id="PS50126"/>
    </source>
</evidence>
<evidence type="ECO:0000313" key="11">
    <source>
        <dbReference type="Proteomes" id="UP000033881"/>
    </source>
</evidence>
<dbReference type="SUPFAM" id="SSF50249">
    <property type="entry name" value="Nucleic acid-binding proteins"/>
    <property type="match status" value="1"/>
</dbReference>
<dbReference type="STRING" id="1618574.UT24_C0023G0002"/>
<dbReference type="InterPro" id="IPR004087">
    <property type="entry name" value="KH_dom"/>
</dbReference>
<dbReference type="HAMAP" id="MF_01595">
    <property type="entry name" value="PNPase"/>
    <property type="match status" value="1"/>
</dbReference>
<evidence type="ECO:0000256" key="4">
    <source>
        <dbReference type="ARBA" id="ARBA00022695"/>
    </source>
</evidence>
<dbReference type="PANTHER" id="PTHR11252">
    <property type="entry name" value="POLYRIBONUCLEOTIDE NUCLEOTIDYLTRANSFERASE"/>
    <property type="match status" value="1"/>
</dbReference>
<evidence type="ECO:0000256" key="3">
    <source>
        <dbReference type="ARBA" id="ARBA00022679"/>
    </source>
</evidence>
<dbReference type="InterPro" id="IPR012340">
    <property type="entry name" value="NA-bd_OB-fold"/>
</dbReference>
<evidence type="ECO:0000256" key="6">
    <source>
        <dbReference type="HAMAP-Rule" id="MF_01595"/>
    </source>
</evidence>
<dbReference type="SUPFAM" id="SSF54791">
    <property type="entry name" value="Eukaryotic type KH-domain (KH-domain type I)"/>
    <property type="match status" value="1"/>
</dbReference>
<keyword evidence="2 6" id="KW-0963">Cytoplasm</keyword>
<accession>A0A0G0M6U5</accession>
<feature type="compositionally biased region" description="Basic and acidic residues" evidence="8">
    <location>
        <begin position="738"/>
        <end position="748"/>
    </location>
</feature>
<keyword evidence="3 6" id="KW-0808">Transferase</keyword>
<feature type="binding site" evidence="6">
    <location>
        <position position="487"/>
    </location>
    <ligand>
        <name>Mg(2+)</name>
        <dbReference type="ChEBI" id="CHEBI:18420"/>
    </ligand>
</feature>
<comment type="similarity">
    <text evidence="1 6">Belongs to the polyribonucleotide nucleotidyltransferase family.</text>
</comment>
<dbReference type="SUPFAM" id="SSF54211">
    <property type="entry name" value="Ribosomal protein S5 domain 2-like"/>
    <property type="match status" value="2"/>
</dbReference>
<dbReference type="PANTHER" id="PTHR11252:SF0">
    <property type="entry name" value="POLYRIBONUCLEOTIDE NUCLEOTIDYLTRANSFERASE 1, MITOCHONDRIAL"/>
    <property type="match status" value="1"/>
</dbReference>
<dbReference type="GO" id="GO:0006396">
    <property type="term" value="P:RNA processing"/>
    <property type="evidence" value="ECO:0007669"/>
    <property type="project" value="InterPro"/>
</dbReference>
<dbReference type="Pfam" id="PF01138">
    <property type="entry name" value="RNase_PH"/>
    <property type="match status" value="2"/>
</dbReference>
<dbReference type="PATRIC" id="fig|1618574.4.peg.1444"/>
<dbReference type="Pfam" id="PF03725">
    <property type="entry name" value="RNase_PH_C"/>
    <property type="match status" value="1"/>
</dbReference>
<reference evidence="10 11" key="1">
    <citation type="journal article" date="2015" name="Nature">
        <title>rRNA introns, odd ribosomes, and small enigmatic genomes across a large radiation of phyla.</title>
        <authorList>
            <person name="Brown C.T."/>
            <person name="Hug L.A."/>
            <person name="Thomas B.C."/>
            <person name="Sharon I."/>
            <person name="Castelle C.J."/>
            <person name="Singh A."/>
            <person name="Wilkins M.J."/>
            <person name="Williams K.H."/>
            <person name="Banfield J.F."/>
        </authorList>
    </citation>
    <scope>NUCLEOTIDE SEQUENCE [LARGE SCALE GENOMIC DNA]</scope>
</reference>
<dbReference type="PIRSF" id="PIRSF005499">
    <property type="entry name" value="PNPase"/>
    <property type="match status" value="1"/>
</dbReference>
<dbReference type="CDD" id="cd04472">
    <property type="entry name" value="S1_PNPase"/>
    <property type="match status" value="1"/>
</dbReference>
<keyword evidence="5 6" id="KW-0694">RNA-binding</keyword>
<dbReference type="GO" id="GO:0006402">
    <property type="term" value="P:mRNA catabolic process"/>
    <property type="evidence" value="ECO:0007669"/>
    <property type="project" value="UniProtKB-UniRule"/>
</dbReference>
<dbReference type="NCBIfam" id="TIGR03591">
    <property type="entry name" value="polynuc_phos"/>
    <property type="match status" value="1"/>
</dbReference>
<dbReference type="Gene3D" id="3.30.1370.10">
    <property type="entry name" value="K Homology domain, type 1"/>
    <property type="match status" value="1"/>
</dbReference>
<dbReference type="InterPro" id="IPR003029">
    <property type="entry name" value="S1_domain"/>
</dbReference>
<dbReference type="SMART" id="SM00322">
    <property type="entry name" value="KH"/>
    <property type="match status" value="1"/>
</dbReference>
<evidence type="ECO:0000313" key="10">
    <source>
        <dbReference type="EMBL" id="KKQ99858.1"/>
    </source>
</evidence>
<dbReference type="FunFam" id="3.30.1370.10:FF:000001">
    <property type="entry name" value="Polyribonucleotide nucleotidyltransferase"/>
    <property type="match status" value="1"/>
</dbReference>
<dbReference type="InterPro" id="IPR001247">
    <property type="entry name" value="ExoRNase_PH_dom1"/>
</dbReference>
<feature type="domain" description="S1 motif" evidence="9">
    <location>
        <begin position="617"/>
        <end position="685"/>
    </location>
</feature>
<evidence type="ECO:0000256" key="2">
    <source>
        <dbReference type="ARBA" id="ARBA00022490"/>
    </source>
</evidence>
<dbReference type="InterPro" id="IPR015847">
    <property type="entry name" value="ExoRNase_PH_dom2"/>
</dbReference>
<comment type="function">
    <text evidence="6">Involved in mRNA degradation. Catalyzes the phosphorolysis of single-stranded polyribonucleotides processively in the 3'- to 5'-direction.</text>
</comment>
<comment type="subcellular location">
    <subcellularLocation>
        <location evidence="6">Cytoplasm</location>
    </subcellularLocation>
</comment>
<dbReference type="EMBL" id="LBWB01000023">
    <property type="protein sequence ID" value="KKQ99858.1"/>
    <property type="molecule type" value="Genomic_DNA"/>
</dbReference>